<keyword evidence="3 5" id="KW-1133">Transmembrane helix</keyword>
<keyword evidence="4 5" id="KW-0472">Membrane</keyword>
<gene>
    <name evidence="6" type="ORF">COU20_01040</name>
</gene>
<dbReference type="Pfam" id="PF01741">
    <property type="entry name" value="MscL"/>
    <property type="match status" value="1"/>
</dbReference>
<dbReference type="EMBL" id="PFBM01000008">
    <property type="protein sequence ID" value="PIR82669.1"/>
    <property type="molecule type" value="Genomic_DNA"/>
</dbReference>
<feature type="transmembrane region" description="Helical" evidence="5">
    <location>
        <begin position="51"/>
        <end position="73"/>
    </location>
</feature>
<comment type="caution">
    <text evidence="6">The sequence shown here is derived from an EMBL/GenBank/DDBJ whole genome shotgun (WGS) entry which is preliminary data.</text>
</comment>
<evidence type="ECO:0008006" key="8">
    <source>
        <dbReference type="Google" id="ProtNLM"/>
    </source>
</evidence>
<dbReference type="GO" id="GO:0008381">
    <property type="term" value="F:mechanosensitive monoatomic ion channel activity"/>
    <property type="evidence" value="ECO:0007669"/>
    <property type="project" value="TreeGrafter"/>
</dbReference>
<dbReference type="Proteomes" id="UP000231379">
    <property type="component" value="Unassembled WGS sequence"/>
</dbReference>
<dbReference type="PANTHER" id="PTHR30266:SF2">
    <property type="entry name" value="LARGE-CONDUCTANCE MECHANOSENSITIVE CHANNEL"/>
    <property type="match status" value="1"/>
</dbReference>
<dbReference type="InterPro" id="IPR036019">
    <property type="entry name" value="MscL_channel"/>
</dbReference>
<protein>
    <recommendedName>
        <fullName evidence="8">Large conductance mechanosensitive channel protein MscL</fullName>
    </recommendedName>
</protein>
<evidence type="ECO:0000313" key="6">
    <source>
        <dbReference type="EMBL" id="PIR82669.1"/>
    </source>
</evidence>
<evidence type="ECO:0000256" key="3">
    <source>
        <dbReference type="ARBA" id="ARBA00022989"/>
    </source>
</evidence>
<dbReference type="Gene3D" id="1.10.1200.120">
    <property type="entry name" value="Large-conductance mechanosensitive channel, MscL, domain 1"/>
    <property type="match status" value="1"/>
</dbReference>
<evidence type="ECO:0000256" key="4">
    <source>
        <dbReference type="ARBA" id="ARBA00023136"/>
    </source>
</evidence>
<dbReference type="PANTHER" id="PTHR30266">
    <property type="entry name" value="MECHANOSENSITIVE CHANNEL MSCL"/>
    <property type="match status" value="1"/>
</dbReference>
<evidence type="ECO:0000313" key="7">
    <source>
        <dbReference type="Proteomes" id="UP000231379"/>
    </source>
</evidence>
<evidence type="ECO:0000256" key="1">
    <source>
        <dbReference type="ARBA" id="ARBA00004141"/>
    </source>
</evidence>
<feature type="transmembrane region" description="Helical" evidence="5">
    <location>
        <begin position="93"/>
        <end position="121"/>
    </location>
</feature>
<reference evidence="7" key="1">
    <citation type="submission" date="2017-09" db="EMBL/GenBank/DDBJ databases">
        <title>Depth-based differentiation of microbial function through sediment-hosted aquifers and enrichment of novel symbionts in the deep terrestrial subsurface.</title>
        <authorList>
            <person name="Probst A.J."/>
            <person name="Ladd B."/>
            <person name="Jarett J.K."/>
            <person name="Geller-Mcgrath D.E."/>
            <person name="Sieber C.M.K."/>
            <person name="Emerson J.B."/>
            <person name="Anantharaman K."/>
            <person name="Thomas B.C."/>
            <person name="Malmstrom R."/>
            <person name="Stieglmeier M."/>
            <person name="Klingl A."/>
            <person name="Woyke T."/>
            <person name="Ryan C.M."/>
            <person name="Banfield J.F."/>
        </authorList>
    </citation>
    <scope>NUCLEOTIDE SEQUENCE [LARGE SCALE GENOMIC DNA]</scope>
</reference>
<comment type="subcellular location">
    <subcellularLocation>
        <location evidence="1">Membrane</location>
        <topology evidence="1">Multi-pass membrane protein</topology>
    </subcellularLocation>
</comment>
<proteinExistence type="predicted"/>
<dbReference type="InterPro" id="IPR037673">
    <property type="entry name" value="MSC/AndL"/>
</dbReference>
<organism evidence="6 7">
    <name type="scientific">Candidatus Kaiserbacteria bacterium CG10_big_fil_rev_8_21_14_0_10_59_10</name>
    <dbReference type="NCBI Taxonomy" id="1974612"/>
    <lineage>
        <taxon>Bacteria</taxon>
        <taxon>Candidatus Kaiseribacteriota</taxon>
    </lineage>
</organism>
<dbReference type="GO" id="GO:0016020">
    <property type="term" value="C:membrane"/>
    <property type="evidence" value="ECO:0007669"/>
    <property type="project" value="UniProtKB-SubCell"/>
</dbReference>
<keyword evidence="2 5" id="KW-0812">Transmembrane</keyword>
<accession>A0A2H0U8D1</accession>
<evidence type="ECO:0000256" key="2">
    <source>
        <dbReference type="ARBA" id="ARBA00022692"/>
    </source>
</evidence>
<evidence type="ECO:0000256" key="5">
    <source>
        <dbReference type="SAM" id="Phobius"/>
    </source>
</evidence>
<sequence>MSEGGEQELRLVDEEDALREEATKRRRESVILDAPRRTLVGFIDFIRERSVVGLAIGFVLGGAVSRVTTSFSADIVNPVLVMLFGGTQRLGDIMVGSVALGKFLAAIVDFFVLALAVYLIFRVLGLDMLDKKKP</sequence>
<dbReference type="AlphaFoldDB" id="A0A2H0U8D1"/>
<name>A0A2H0U8D1_9BACT</name>
<dbReference type="SUPFAM" id="SSF81330">
    <property type="entry name" value="Gated mechanosensitive channel"/>
    <property type="match status" value="1"/>
</dbReference>